<gene>
    <name evidence="1" type="ORF">KFZ73_25215</name>
</gene>
<name>A0ABS5NL05_TSUPA</name>
<evidence type="ECO:0000313" key="2">
    <source>
        <dbReference type="Proteomes" id="UP000676853"/>
    </source>
</evidence>
<organism evidence="1 2">
    <name type="scientific">Tsukamurella paurometabola</name>
    <name type="common">Corynebacterium paurometabolum</name>
    <dbReference type="NCBI Taxonomy" id="2061"/>
    <lineage>
        <taxon>Bacteria</taxon>
        <taxon>Bacillati</taxon>
        <taxon>Actinomycetota</taxon>
        <taxon>Actinomycetes</taxon>
        <taxon>Mycobacteriales</taxon>
        <taxon>Tsukamurellaceae</taxon>
        <taxon>Tsukamurella</taxon>
    </lineage>
</organism>
<protein>
    <submittedName>
        <fullName evidence="1">Winged helix DNA-binding domain-containing protein</fullName>
    </submittedName>
</protein>
<accession>A0ABS5NL05</accession>
<dbReference type="EMBL" id="JAGXOE010000230">
    <property type="protein sequence ID" value="MBS4104517.1"/>
    <property type="molecule type" value="Genomic_DNA"/>
</dbReference>
<feature type="non-terminal residue" evidence="1">
    <location>
        <position position="66"/>
    </location>
</feature>
<evidence type="ECO:0000313" key="1">
    <source>
        <dbReference type="EMBL" id="MBS4104517.1"/>
    </source>
</evidence>
<proteinExistence type="predicted"/>
<keyword evidence="1" id="KW-0238">DNA-binding</keyword>
<sequence>MRLIDDAERRARLARRHALAPEYRTDSVLDAVRAVGVLHATEPATPYLSVHARMHSFARDEYEREL</sequence>
<dbReference type="Proteomes" id="UP000676853">
    <property type="component" value="Unassembled WGS sequence"/>
</dbReference>
<reference evidence="1 2" key="1">
    <citation type="submission" date="2021-04" db="EMBL/GenBank/DDBJ databases">
        <title>Whole genome sequence analysis of a thiophenic sulfur metabolizing bacteria.</title>
        <authorList>
            <person name="Akhtar N."/>
            <person name="Akram J."/>
            <person name="Aslam A."/>
        </authorList>
    </citation>
    <scope>NUCLEOTIDE SEQUENCE [LARGE SCALE GENOMIC DNA]</scope>
    <source>
        <strain evidence="1 2">3OW</strain>
    </source>
</reference>
<comment type="caution">
    <text evidence="1">The sequence shown here is derived from an EMBL/GenBank/DDBJ whole genome shotgun (WGS) entry which is preliminary data.</text>
</comment>
<dbReference type="GO" id="GO:0003677">
    <property type="term" value="F:DNA binding"/>
    <property type="evidence" value="ECO:0007669"/>
    <property type="project" value="UniProtKB-KW"/>
</dbReference>
<keyword evidence="2" id="KW-1185">Reference proteome</keyword>